<comment type="caution">
    <text evidence="2">The sequence shown here is derived from an EMBL/GenBank/DDBJ whole genome shotgun (WGS) entry which is preliminary data.</text>
</comment>
<proteinExistence type="predicted"/>
<dbReference type="AlphaFoldDB" id="A0A9J5W8E7"/>
<feature type="region of interest" description="Disordered" evidence="1">
    <location>
        <begin position="1"/>
        <end position="109"/>
    </location>
</feature>
<dbReference type="EMBL" id="JACXVP010000012">
    <property type="protein sequence ID" value="KAG5571809.1"/>
    <property type="molecule type" value="Genomic_DNA"/>
</dbReference>
<dbReference type="OrthoDB" id="1328074at2759"/>
<dbReference type="Proteomes" id="UP000824120">
    <property type="component" value="Chromosome 12"/>
</dbReference>
<accession>A0A9J5W8E7</accession>
<protein>
    <submittedName>
        <fullName evidence="2">Uncharacterized protein</fullName>
    </submittedName>
</protein>
<evidence type="ECO:0000313" key="3">
    <source>
        <dbReference type="Proteomes" id="UP000824120"/>
    </source>
</evidence>
<evidence type="ECO:0000313" key="2">
    <source>
        <dbReference type="EMBL" id="KAG5571809.1"/>
    </source>
</evidence>
<feature type="compositionally biased region" description="Basic and acidic residues" evidence="1">
    <location>
        <begin position="1"/>
        <end position="12"/>
    </location>
</feature>
<gene>
    <name evidence="2" type="ORF">H5410_061575</name>
</gene>
<keyword evidence="3" id="KW-1185">Reference proteome</keyword>
<evidence type="ECO:0000256" key="1">
    <source>
        <dbReference type="SAM" id="MobiDB-lite"/>
    </source>
</evidence>
<name>A0A9J5W8E7_SOLCO</name>
<feature type="compositionally biased region" description="Basic and acidic residues" evidence="1">
    <location>
        <begin position="61"/>
        <end position="70"/>
    </location>
</feature>
<organism evidence="2 3">
    <name type="scientific">Solanum commersonii</name>
    <name type="common">Commerson's wild potato</name>
    <name type="synonym">Commerson's nightshade</name>
    <dbReference type="NCBI Taxonomy" id="4109"/>
    <lineage>
        <taxon>Eukaryota</taxon>
        <taxon>Viridiplantae</taxon>
        <taxon>Streptophyta</taxon>
        <taxon>Embryophyta</taxon>
        <taxon>Tracheophyta</taxon>
        <taxon>Spermatophyta</taxon>
        <taxon>Magnoliopsida</taxon>
        <taxon>eudicotyledons</taxon>
        <taxon>Gunneridae</taxon>
        <taxon>Pentapetalae</taxon>
        <taxon>asterids</taxon>
        <taxon>lamiids</taxon>
        <taxon>Solanales</taxon>
        <taxon>Solanaceae</taxon>
        <taxon>Solanoideae</taxon>
        <taxon>Solaneae</taxon>
        <taxon>Solanum</taxon>
    </lineage>
</organism>
<sequence length="109" mass="12238">MNVRLRRLDSKQSMKVNKKGHLGAKRNKRVEKNDEAKTRASPSTLRDSPKGFTPPFVPIREALKEKDKKVPRSSTIPSNGPKREGAKGKHETAMRQMKGKSPKSFGDID</sequence>
<reference evidence="2 3" key="1">
    <citation type="submission" date="2020-09" db="EMBL/GenBank/DDBJ databases">
        <title>De no assembly of potato wild relative species, Solanum commersonii.</title>
        <authorList>
            <person name="Cho K."/>
        </authorList>
    </citation>
    <scope>NUCLEOTIDE SEQUENCE [LARGE SCALE GENOMIC DNA]</scope>
    <source>
        <strain evidence="2">LZ3.2</strain>
        <tissue evidence="2">Leaf</tissue>
    </source>
</reference>
<feature type="compositionally biased region" description="Basic and acidic residues" evidence="1">
    <location>
        <begin position="81"/>
        <end position="93"/>
    </location>
</feature>
<feature type="compositionally biased region" description="Basic residues" evidence="1">
    <location>
        <begin position="16"/>
        <end position="29"/>
    </location>
</feature>